<dbReference type="Proteomes" id="UP000796880">
    <property type="component" value="Unassembled WGS sequence"/>
</dbReference>
<sequence length="155" mass="17204">MEGFESGSGVHDARNLQDLKQFGDNSSGAVFDASQYAFFGKDVLEVELGGLEEEEEDFAAAGFEEEEFLYGREEGEDLRSLSDVDNLASTFSKEASKNPLYLGLIFVVFLLGQAILVQLDISGEFRNGAVLIFLVVGQSHWPQKFKMASRKPYRC</sequence>
<proteinExistence type="predicted"/>
<dbReference type="OrthoDB" id="1597724at2759"/>
<evidence type="ECO:0000313" key="2">
    <source>
        <dbReference type="EMBL" id="KAF3455738.1"/>
    </source>
</evidence>
<keyword evidence="1" id="KW-0812">Transmembrane</keyword>
<reference evidence="2" key="1">
    <citation type="submission" date="2020-03" db="EMBL/GenBank/DDBJ databases">
        <title>A high-quality chromosome-level genome assembly of a woody plant with both climbing and erect habits, Rhamnella rubrinervis.</title>
        <authorList>
            <person name="Lu Z."/>
            <person name="Yang Y."/>
            <person name="Zhu X."/>
            <person name="Sun Y."/>
        </authorList>
    </citation>
    <scope>NUCLEOTIDE SEQUENCE</scope>
    <source>
        <strain evidence="2">BYM</strain>
        <tissue evidence="2">Leaf</tissue>
    </source>
</reference>
<evidence type="ECO:0000313" key="3">
    <source>
        <dbReference type="Proteomes" id="UP000796880"/>
    </source>
</evidence>
<accession>A0A8K0MRY6</accession>
<keyword evidence="1" id="KW-0472">Membrane</keyword>
<keyword evidence="3" id="KW-1185">Reference proteome</keyword>
<keyword evidence="1" id="KW-1133">Transmembrane helix</keyword>
<name>A0A8K0MRY6_9ROSA</name>
<dbReference type="AlphaFoldDB" id="A0A8K0MRY6"/>
<dbReference type="EMBL" id="VOIH02000001">
    <property type="protein sequence ID" value="KAF3455738.1"/>
    <property type="molecule type" value="Genomic_DNA"/>
</dbReference>
<organism evidence="2 3">
    <name type="scientific">Rhamnella rubrinervis</name>
    <dbReference type="NCBI Taxonomy" id="2594499"/>
    <lineage>
        <taxon>Eukaryota</taxon>
        <taxon>Viridiplantae</taxon>
        <taxon>Streptophyta</taxon>
        <taxon>Embryophyta</taxon>
        <taxon>Tracheophyta</taxon>
        <taxon>Spermatophyta</taxon>
        <taxon>Magnoliopsida</taxon>
        <taxon>eudicotyledons</taxon>
        <taxon>Gunneridae</taxon>
        <taxon>Pentapetalae</taxon>
        <taxon>rosids</taxon>
        <taxon>fabids</taxon>
        <taxon>Rosales</taxon>
        <taxon>Rhamnaceae</taxon>
        <taxon>rhamnoid group</taxon>
        <taxon>Rhamneae</taxon>
        <taxon>Rhamnella</taxon>
    </lineage>
</organism>
<feature type="transmembrane region" description="Helical" evidence="1">
    <location>
        <begin position="100"/>
        <end position="119"/>
    </location>
</feature>
<comment type="caution">
    <text evidence="2">The sequence shown here is derived from an EMBL/GenBank/DDBJ whole genome shotgun (WGS) entry which is preliminary data.</text>
</comment>
<gene>
    <name evidence="2" type="ORF">FNV43_RR00380</name>
</gene>
<protein>
    <submittedName>
        <fullName evidence="2">Uncharacterized protein</fullName>
    </submittedName>
</protein>
<evidence type="ECO:0000256" key="1">
    <source>
        <dbReference type="SAM" id="Phobius"/>
    </source>
</evidence>